<dbReference type="EMBL" id="RQGD01000042">
    <property type="protein sequence ID" value="TGL56994.1"/>
    <property type="molecule type" value="Genomic_DNA"/>
</dbReference>
<evidence type="ECO:0000313" key="3">
    <source>
        <dbReference type="Proteomes" id="UP000297693"/>
    </source>
</evidence>
<dbReference type="GO" id="GO:0035438">
    <property type="term" value="F:cyclic-di-GMP binding"/>
    <property type="evidence" value="ECO:0007669"/>
    <property type="project" value="InterPro"/>
</dbReference>
<protein>
    <submittedName>
        <fullName evidence="2">PilZ domain-containing protein</fullName>
    </submittedName>
</protein>
<dbReference type="AlphaFoldDB" id="A0A4R9JVJ3"/>
<keyword evidence="3" id="KW-1185">Reference proteome</keyword>
<dbReference type="OrthoDB" id="334025at2"/>
<reference evidence="2" key="1">
    <citation type="journal article" date="2019" name="PLoS Negl. Trop. Dis.">
        <title>Revisiting the worldwide diversity of Leptospira species in the environment.</title>
        <authorList>
            <person name="Vincent A.T."/>
            <person name="Schiettekatte O."/>
            <person name="Bourhy P."/>
            <person name="Veyrier F.J."/>
            <person name="Picardeau M."/>
        </authorList>
    </citation>
    <scope>NUCLEOTIDE SEQUENCE [LARGE SCALE GENOMIC DNA]</scope>
    <source>
        <strain evidence="2">201702476</strain>
    </source>
</reference>
<evidence type="ECO:0000313" key="2">
    <source>
        <dbReference type="EMBL" id="TGL56994.1"/>
    </source>
</evidence>
<sequence>MIGQLLSLVEFWPREDIDTLVWIRIILPDMLDLTTYFASIVRANDMLEKNKIMYSETLSVYSGAQQKRKNARVHADIPCEIAIATTSRQSDTARLSDLSTGGLALQSKATFYEGDQVRIKFFLDRFQTEVTGVVNRTSGKTIAVIFESISGELKNRIQEFIHKHYFDTSKR</sequence>
<feature type="domain" description="PilZ" evidence="1">
    <location>
        <begin position="66"/>
        <end position="161"/>
    </location>
</feature>
<proteinExistence type="predicted"/>
<dbReference type="Proteomes" id="UP000297693">
    <property type="component" value="Unassembled WGS sequence"/>
</dbReference>
<evidence type="ECO:0000259" key="1">
    <source>
        <dbReference type="Pfam" id="PF07238"/>
    </source>
</evidence>
<organism evidence="2 3">
    <name type="scientific">Leptospira ognonensis</name>
    <dbReference type="NCBI Taxonomy" id="2484945"/>
    <lineage>
        <taxon>Bacteria</taxon>
        <taxon>Pseudomonadati</taxon>
        <taxon>Spirochaetota</taxon>
        <taxon>Spirochaetia</taxon>
        <taxon>Leptospirales</taxon>
        <taxon>Leptospiraceae</taxon>
        <taxon>Leptospira</taxon>
    </lineage>
</organism>
<accession>A0A4R9JVJ3</accession>
<dbReference type="Pfam" id="PF07238">
    <property type="entry name" value="PilZ"/>
    <property type="match status" value="1"/>
</dbReference>
<dbReference type="SUPFAM" id="SSF141371">
    <property type="entry name" value="PilZ domain-like"/>
    <property type="match status" value="1"/>
</dbReference>
<comment type="caution">
    <text evidence="2">The sequence shown here is derived from an EMBL/GenBank/DDBJ whole genome shotgun (WGS) entry which is preliminary data.</text>
</comment>
<dbReference type="InterPro" id="IPR009875">
    <property type="entry name" value="PilZ_domain"/>
</dbReference>
<name>A0A4R9JVJ3_9LEPT</name>
<gene>
    <name evidence="2" type="ORF">EHQ58_15520</name>
</gene>
<dbReference type="Gene3D" id="2.40.10.220">
    <property type="entry name" value="predicted glycosyltransferase like domains"/>
    <property type="match status" value="1"/>
</dbReference>